<evidence type="ECO:0000313" key="3">
    <source>
        <dbReference type="EMBL" id="SUZ56471.1"/>
    </source>
</evidence>
<dbReference type="PANTHER" id="PTHR10146:SF14">
    <property type="entry name" value="PYRIDOXAL PHOSPHATE HOMEOSTASIS PROTEIN"/>
    <property type="match status" value="1"/>
</dbReference>
<name>A0A381NPH9_9ZZZZ</name>
<dbReference type="AlphaFoldDB" id="A0A381NPH9"/>
<dbReference type="PIRSF" id="PIRSF004848">
    <property type="entry name" value="YBL036c_PLPDEIII"/>
    <property type="match status" value="1"/>
</dbReference>
<dbReference type="InterPro" id="IPR029066">
    <property type="entry name" value="PLP-binding_barrel"/>
</dbReference>
<protein>
    <recommendedName>
        <fullName evidence="2">Alanine racemase N-terminal domain-containing protein</fullName>
    </recommendedName>
</protein>
<organism evidence="3">
    <name type="scientific">marine metagenome</name>
    <dbReference type="NCBI Taxonomy" id="408172"/>
    <lineage>
        <taxon>unclassified sequences</taxon>
        <taxon>metagenomes</taxon>
        <taxon>ecological metagenomes</taxon>
    </lineage>
</organism>
<accession>A0A381NPH9</accession>
<keyword evidence="1" id="KW-0663">Pyridoxal phosphate</keyword>
<dbReference type="SUPFAM" id="SSF51419">
    <property type="entry name" value="PLP-binding barrel"/>
    <property type="match status" value="1"/>
</dbReference>
<gene>
    <name evidence="3" type="ORF">METZ01_LOCUS9325</name>
</gene>
<dbReference type="PROSITE" id="PS01211">
    <property type="entry name" value="UPF0001"/>
    <property type="match status" value="1"/>
</dbReference>
<evidence type="ECO:0000256" key="1">
    <source>
        <dbReference type="ARBA" id="ARBA00022898"/>
    </source>
</evidence>
<reference evidence="3" key="1">
    <citation type="submission" date="2018-05" db="EMBL/GenBank/DDBJ databases">
        <authorList>
            <person name="Lanie J.A."/>
            <person name="Ng W.-L."/>
            <person name="Kazmierczak K.M."/>
            <person name="Andrzejewski T.M."/>
            <person name="Davidsen T.M."/>
            <person name="Wayne K.J."/>
            <person name="Tettelin H."/>
            <person name="Glass J.I."/>
            <person name="Rusch D."/>
            <person name="Podicherti R."/>
            <person name="Tsui H.-C.T."/>
            <person name="Winkler M.E."/>
        </authorList>
    </citation>
    <scope>NUCLEOTIDE SEQUENCE</scope>
</reference>
<dbReference type="EMBL" id="UINC01000503">
    <property type="protein sequence ID" value="SUZ56471.1"/>
    <property type="molecule type" value="Genomic_DNA"/>
</dbReference>
<proteinExistence type="predicted"/>
<feature type="domain" description="Alanine racemase N-terminal" evidence="2">
    <location>
        <begin position="7"/>
        <end position="199"/>
    </location>
</feature>
<dbReference type="InterPro" id="IPR001608">
    <property type="entry name" value="Ala_racemase_N"/>
</dbReference>
<evidence type="ECO:0000259" key="2">
    <source>
        <dbReference type="Pfam" id="PF01168"/>
    </source>
</evidence>
<sequence length="205" mass="21430">MDERLLRLSGGRTRLLPVTKAFGPEAVEAVLAAGHVAVGENYAQELLAKHEALAGLPVAWHMIGGVQRNKVRGLAGVVALWQTVDRPALVAEVARRSPGDRILLQVDCLGMPGRGGCPPDEVESLAAGAVAAGLEVAGLMTVGAPGDGDETGRAFRTVARLADDLGLEERSMGMSDDLEMAIDHGSTMVRIGRALFGDRVACQDS</sequence>
<dbReference type="GO" id="GO:0030170">
    <property type="term" value="F:pyridoxal phosphate binding"/>
    <property type="evidence" value="ECO:0007669"/>
    <property type="project" value="InterPro"/>
</dbReference>
<dbReference type="Pfam" id="PF01168">
    <property type="entry name" value="Ala_racemase_N"/>
    <property type="match status" value="1"/>
</dbReference>
<dbReference type="Gene3D" id="3.20.20.10">
    <property type="entry name" value="Alanine racemase"/>
    <property type="match status" value="1"/>
</dbReference>
<dbReference type="PANTHER" id="PTHR10146">
    <property type="entry name" value="PROLINE SYNTHETASE CO-TRANSCRIBED BACTERIAL HOMOLOG PROTEIN"/>
    <property type="match status" value="1"/>
</dbReference>
<dbReference type="InterPro" id="IPR011078">
    <property type="entry name" value="PyrdxlP_homeostasis"/>
</dbReference>